<dbReference type="OrthoDB" id="9869191at2"/>
<comment type="caution">
    <text evidence="2">The sequence shown here is derived from an EMBL/GenBank/DDBJ whole genome shotgun (WGS) entry which is preliminary data.</text>
</comment>
<dbReference type="PROSITE" id="PS51257">
    <property type="entry name" value="PROKAR_LIPOPROTEIN"/>
    <property type="match status" value="1"/>
</dbReference>
<accession>A6DT39</accession>
<sequence length="183" mass="20625">MLKNQLIYLFSILFLAVGCSEKPATVKTSEENSKQAETQNDHGHSHTPHHGIEAKLYSDQQAAGIAELKLHDDKGDLELWLTNRDEAHSPLDLGLDTKITVKFISLEGKEVQLQVRNKDKNEDEDGMGNIRNSKTNYFIFPGDTKADSTFLIGKEFSAEVQISFNIGDKVYQSKKFQLKPHVH</sequence>
<protein>
    <recommendedName>
        <fullName evidence="4">Lipoprotein</fullName>
    </recommendedName>
</protein>
<name>A6DT39_9BACT</name>
<keyword evidence="3" id="KW-1185">Reference proteome</keyword>
<proteinExistence type="predicted"/>
<evidence type="ECO:0008006" key="4">
    <source>
        <dbReference type="Google" id="ProtNLM"/>
    </source>
</evidence>
<dbReference type="RefSeq" id="WP_007280988.1">
    <property type="nucleotide sequence ID" value="NZ_ABCK01000034.1"/>
</dbReference>
<dbReference type="Proteomes" id="UP000004947">
    <property type="component" value="Unassembled WGS sequence"/>
</dbReference>
<dbReference type="EMBL" id="ABCK01000034">
    <property type="protein sequence ID" value="EDM25214.1"/>
    <property type="molecule type" value="Genomic_DNA"/>
</dbReference>
<organism evidence="2 3">
    <name type="scientific">Lentisphaera araneosa HTCC2155</name>
    <dbReference type="NCBI Taxonomy" id="313628"/>
    <lineage>
        <taxon>Bacteria</taxon>
        <taxon>Pseudomonadati</taxon>
        <taxon>Lentisphaerota</taxon>
        <taxon>Lentisphaeria</taxon>
        <taxon>Lentisphaerales</taxon>
        <taxon>Lentisphaeraceae</taxon>
        <taxon>Lentisphaera</taxon>
    </lineage>
</organism>
<feature type="region of interest" description="Disordered" evidence="1">
    <location>
        <begin position="26"/>
        <end position="50"/>
    </location>
</feature>
<reference evidence="2 3" key="1">
    <citation type="journal article" date="2010" name="J. Bacteriol.">
        <title>Genome sequence of Lentisphaera araneosa HTCC2155T, the type species of the order Lentisphaerales in the phylum Lentisphaerae.</title>
        <authorList>
            <person name="Thrash J.C."/>
            <person name="Cho J.C."/>
            <person name="Vergin K.L."/>
            <person name="Morris R.M."/>
            <person name="Giovannoni S.J."/>
        </authorList>
    </citation>
    <scope>NUCLEOTIDE SEQUENCE [LARGE SCALE GENOMIC DNA]</scope>
    <source>
        <strain evidence="2 3">HTCC2155</strain>
    </source>
</reference>
<evidence type="ECO:0000313" key="3">
    <source>
        <dbReference type="Proteomes" id="UP000004947"/>
    </source>
</evidence>
<gene>
    <name evidence="2" type="ORF">LNTAR_03259</name>
</gene>
<dbReference type="AlphaFoldDB" id="A6DT39"/>
<evidence type="ECO:0000313" key="2">
    <source>
        <dbReference type="EMBL" id="EDM25214.1"/>
    </source>
</evidence>
<evidence type="ECO:0000256" key="1">
    <source>
        <dbReference type="SAM" id="MobiDB-lite"/>
    </source>
</evidence>
<feature type="compositionally biased region" description="Basic and acidic residues" evidence="1">
    <location>
        <begin position="28"/>
        <end position="44"/>
    </location>
</feature>